<dbReference type="PANTHER" id="PTHR33332">
    <property type="entry name" value="REVERSE TRANSCRIPTASE DOMAIN-CONTAINING PROTEIN"/>
    <property type="match status" value="1"/>
</dbReference>
<feature type="region of interest" description="Disordered" evidence="1">
    <location>
        <begin position="250"/>
        <end position="283"/>
    </location>
</feature>
<keyword evidence="3" id="KW-1185">Reference proteome</keyword>
<feature type="compositionally biased region" description="Polar residues" evidence="1">
    <location>
        <begin position="269"/>
        <end position="283"/>
    </location>
</feature>
<comment type="caution">
    <text evidence="2">The sequence shown here is derived from an EMBL/GenBank/DDBJ whole genome shotgun (WGS) entry which is preliminary data.</text>
</comment>
<gene>
    <name evidence="2" type="ORF">N1851_029372</name>
</gene>
<organism evidence="2 3">
    <name type="scientific">Merluccius polli</name>
    <name type="common">Benguela hake</name>
    <name type="synonym">Merluccius cadenati</name>
    <dbReference type="NCBI Taxonomy" id="89951"/>
    <lineage>
        <taxon>Eukaryota</taxon>
        <taxon>Metazoa</taxon>
        <taxon>Chordata</taxon>
        <taxon>Craniata</taxon>
        <taxon>Vertebrata</taxon>
        <taxon>Euteleostomi</taxon>
        <taxon>Actinopterygii</taxon>
        <taxon>Neopterygii</taxon>
        <taxon>Teleostei</taxon>
        <taxon>Neoteleostei</taxon>
        <taxon>Acanthomorphata</taxon>
        <taxon>Zeiogadaria</taxon>
        <taxon>Gadariae</taxon>
        <taxon>Gadiformes</taxon>
        <taxon>Gadoidei</taxon>
        <taxon>Merlucciidae</taxon>
        <taxon>Merluccius</taxon>
    </lineage>
</organism>
<evidence type="ECO:0000313" key="3">
    <source>
        <dbReference type="Proteomes" id="UP001174136"/>
    </source>
</evidence>
<proteinExistence type="predicted"/>
<dbReference type="AlphaFoldDB" id="A0AA47M7A3"/>
<feature type="region of interest" description="Disordered" evidence="1">
    <location>
        <begin position="190"/>
        <end position="222"/>
    </location>
</feature>
<accession>A0AA47M7A3</accession>
<protein>
    <submittedName>
        <fullName evidence="2">Uncharacterized protein</fullName>
    </submittedName>
</protein>
<sequence>MAVLQPTAFFHLKNISHLRPSLSFTAAETLIHAFITSRLDYCNSILYGTTSKLLHKLQYIQNSAARLLTHTRSRDHITPILQNLHWLPVPQRIQFKILLLTHKALHNQAPSYLTDLLHPYTPPRHLRSSDANLLTVPKTKHRTWGDRAFSVAATTLWNSLPKHIRLGFLLFCSSFRPSICRVSSGRALRKRSSRPTASSTYRSTHTGHMMSLAPPESNHGDVSINEHPARSIRDLRRTYEGCTWHAITQSSDTQTHESQATPAFHLSQGKRSFLQQTSDAKSA</sequence>
<evidence type="ECO:0000313" key="2">
    <source>
        <dbReference type="EMBL" id="KAK0134910.1"/>
    </source>
</evidence>
<reference evidence="2" key="1">
    <citation type="journal article" date="2023" name="Front. Mar. Sci.">
        <title>A new Merluccius polli reference genome to investigate the effects of global change in West African waters.</title>
        <authorList>
            <person name="Mateo J.L."/>
            <person name="Blanco-Fernandez C."/>
            <person name="Garcia-Vazquez E."/>
            <person name="Machado-Schiaffino G."/>
        </authorList>
    </citation>
    <scope>NUCLEOTIDE SEQUENCE</scope>
    <source>
        <strain evidence="2">C29</strain>
        <tissue evidence="2">Fin</tissue>
    </source>
</reference>
<dbReference type="EMBL" id="JAOPHQ010005529">
    <property type="protein sequence ID" value="KAK0134910.1"/>
    <property type="molecule type" value="Genomic_DNA"/>
</dbReference>
<evidence type="ECO:0000256" key="1">
    <source>
        <dbReference type="SAM" id="MobiDB-lite"/>
    </source>
</evidence>
<feature type="compositionally biased region" description="Polar residues" evidence="1">
    <location>
        <begin position="250"/>
        <end position="261"/>
    </location>
</feature>
<feature type="compositionally biased region" description="Polar residues" evidence="1">
    <location>
        <begin position="194"/>
        <end position="206"/>
    </location>
</feature>
<dbReference type="Proteomes" id="UP001174136">
    <property type="component" value="Unassembled WGS sequence"/>
</dbReference>
<name>A0AA47M7A3_MERPO</name>